<proteinExistence type="predicted"/>
<organism evidence="2 3">
    <name type="scientific">Candidatus Onthousia faecipullorum</name>
    <dbReference type="NCBI Taxonomy" id="2840887"/>
    <lineage>
        <taxon>Bacteria</taxon>
        <taxon>Bacillati</taxon>
        <taxon>Bacillota</taxon>
        <taxon>Bacilli</taxon>
        <taxon>Candidatus Onthousia</taxon>
    </lineage>
</organism>
<evidence type="ECO:0000313" key="2">
    <source>
        <dbReference type="EMBL" id="HIT37681.1"/>
    </source>
</evidence>
<protein>
    <submittedName>
        <fullName evidence="2">DUF1653 domain-containing protein</fullName>
    </submittedName>
</protein>
<feature type="domain" description="DUF1653" evidence="1">
    <location>
        <begin position="8"/>
        <end position="62"/>
    </location>
</feature>
<dbReference type="Gene3D" id="2.30.30.320">
    <property type="entry name" value="DUF1653-like domain"/>
    <property type="match status" value="1"/>
</dbReference>
<name>A0A9D1GBE7_9FIRM</name>
<reference evidence="2" key="1">
    <citation type="submission" date="2020-10" db="EMBL/GenBank/DDBJ databases">
        <authorList>
            <person name="Gilroy R."/>
        </authorList>
    </citation>
    <scope>NUCLEOTIDE SEQUENCE</scope>
    <source>
        <strain evidence="2">CHK195-26880</strain>
    </source>
</reference>
<dbReference type="AlphaFoldDB" id="A0A9D1GBE7"/>
<evidence type="ECO:0000313" key="3">
    <source>
        <dbReference type="Proteomes" id="UP000886833"/>
    </source>
</evidence>
<sequence>MREIKIHGIYKHFKGNYYLVEEIAKDCETLEDLVIYRKLYDDGGCWVRPLKDFMEKVDHDKYPNVEQEYKFELIEPYSKREKFKGE</sequence>
<dbReference type="InterPro" id="IPR023387">
    <property type="entry name" value="DUF1653-like_dom"/>
</dbReference>
<dbReference type="Proteomes" id="UP000886833">
    <property type="component" value="Unassembled WGS sequence"/>
</dbReference>
<evidence type="ECO:0000259" key="1">
    <source>
        <dbReference type="Pfam" id="PF07866"/>
    </source>
</evidence>
<comment type="caution">
    <text evidence="2">The sequence shown here is derived from an EMBL/GenBank/DDBJ whole genome shotgun (WGS) entry which is preliminary data.</text>
</comment>
<accession>A0A9D1GBE7</accession>
<reference evidence="2" key="2">
    <citation type="journal article" date="2021" name="PeerJ">
        <title>Extensive microbial diversity within the chicken gut microbiome revealed by metagenomics and culture.</title>
        <authorList>
            <person name="Gilroy R."/>
            <person name="Ravi A."/>
            <person name="Getino M."/>
            <person name="Pursley I."/>
            <person name="Horton D.L."/>
            <person name="Alikhan N.F."/>
            <person name="Baker D."/>
            <person name="Gharbi K."/>
            <person name="Hall N."/>
            <person name="Watson M."/>
            <person name="Adriaenssens E.M."/>
            <person name="Foster-Nyarko E."/>
            <person name="Jarju S."/>
            <person name="Secka A."/>
            <person name="Antonio M."/>
            <person name="Oren A."/>
            <person name="Chaudhuri R.R."/>
            <person name="La Ragione R."/>
            <person name="Hildebrand F."/>
            <person name="Pallen M.J."/>
        </authorList>
    </citation>
    <scope>NUCLEOTIDE SEQUENCE</scope>
    <source>
        <strain evidence="2">CHK195-26880</strain>
    </source>
</reference>
<dbReference type="EMBL" id="DVKQ01000057">
    <property type="protein sequence ID" value="HIT37681.1"/>
    <property type="molecule type" value="Genomic_DNA"/>
</dbReference>
<gene>
    <name evidence="2" type="ORF">IAB59_04290</name>
</gene>
<dbReference type="Pfam" id="PF07866">
    <property type="entry name" value="DUF1653"/>
    <property type="match status" value="1"/>
</dbReference>
<dbReference type="InterPro" id="IPR037135">
    <property type="entry name" value="DUF1653-like_dom_sf"/>
</dbReference>